<dbReference type="Pfam" id="PF01896">
    <property type="entry name" value="DNA_primase_S"/>
    <property type="match status" value="1"/>
</dbReference>
<dbReference type="FunCoup" id="K1QYZ5">
    <property type="interactions" value="1174"/>
</dbReference>
<reference evidence="2" key="1">
    <citation type="journal article" date="2012" name="Nature">
        <title>The oyster genome reveals stress adaptation and complexity of shell formation.</title>
        <authorList>
            <person name="Zhang G."/>
            <person name="Fang X."/>
            <person name="Guo X."/>
            <person name="Li L."/>
            <person name="Luo R."/>
            <person name="Xu F."/>
            <person name="Yang P."/>
            <person name="Zhang L."/>
            <person name="Wang X."/>
            <person name="Qi H."/>
            <person name="Xiong Z."/>
            <person name="Que H."/>
            <person name="Xie Y."/>
            <person name="Holland P.W."/>
            <person name="Paps J."/>
            <person name="Zhu Y."/>
            <person name="Wu F."/>
            <person name="Chen Y."/>
            <person name="Wang J."/>
            <person name="Peng C."/>
            <person name="Meng J."/>
            <person name="Yang L."/>
            <person name="Liu J."/>
            <person name="Wen B."/>
            <person name="Zhang N."/>
            <person name="Huang Z."/>
            <person name="Zhu Q."/>
            <person name="Feng Y."/>
            <person name="Mount A."/>
            <person name="Hedgecock D."/>
            <person name="Xu Z."/>
            <person name="Liu Y."/>
            <person name="Domazet-Loso T."/>
            <person name="Du Y."/>
            <person name="Sun X."/>
            <person name="Zhang S."/>
            <person name="Liu B."/>
            <person name="Cheng P."/>
            <person name="Jiang X."/>
            <person name="Li J."/>
            <person name="Fan D."/>
            <person name="Wang W."/>
            <person name="Fu W."/>
            <person name="Wang T."/>
            <person name="Wang B."/>
            <person name="Zhang J."/>
            <person name="Peng Z."/>
            <person name="Li Y."/>
            <person name="Li N."/>
            <person name="Wang J."/>
            <person name="Chen M."/>
            <person name="He Y."/>
            <person name="Tan F."/>
            <person name="Song X."/>
            <person name="Zheng Q."/>
            <person name="Huang R."/>
            <person name="Yang H."/>
            <person name="Du X."/>
            <person name="Chen L."/>
            <person name="Yang M."/>
            <person name="Gaffney P.M."/>
            <person name="Wang S."/>
            <person name="Luo L."/>
            <person name="She Z."/>
            <person name="Ming Y."/>
            <person name="Huang W."/>
            <person name="Zhang S."/>
            <person name="Huang B."/>
            <person name="Zhang Y."/>
            <person name="Qu T."/>
            <person name="Ni P."/>
            <person name="Miao G."/>
            <person name="Wang J."/>
            <person name="Wang Q."/>
            <person name="Steinberg C.E."/>
            <person name="Wang H."/>
            <person name="Li N."/>
            <person name="Qian L."/>
            <person name="Zhang G."/>
            <person name="Li Y."/>
            <person name="Yang H."/>
            <person name="Liu X."/>
            <person name="Wang J."/>
            <person name="Yin Y."/>
            <person name="Wang J."/>
        </authorList>
    </citation>
    <scope>NUCLEOTIDE SEQUENCE [LARGE SCALE GENOMIC DNA]</scope>
    <source>
        <strain evidence="2">05x7-T-G4-1.051#20</strain>
    </source>
</reference>
<dbReference type="HOGENOM" id="CLU_014195_1_0_1"/>
<evidence type="ECO:0000256" key="1">
    <source>
        <dbReference type="ARBA" id="ARBA00009762"/>
    </source>
</evidence>
<dbReference type="InterPro" id="IPR002755">
    <property type="entry name" value="DNA_primase_S"/>
</dbReference>
<organism evidence="2">
    <name type="scientific">Magallana gigas</name>
    <name type="common">Pacific oyster</name>
    <name type="synonym">Crassostrea gigas</name>
    <dbReference type="NCBI Taxonomy" id="29159"/>
    <lineage>
        <taxon>Eukaryota</taxon>
        <taxon>Metazoa</taxon>
        <taxon>Spiralia</taxon>
        <taxon>Lophotrochozoa</taxon>
        <taxon>Mollusca</taxon>
        <taxon>Bivalvia</taxon>
        <taxon>Autobranchia</taxon>
        <taxon>Pteriomorphia</taxon>
        <taxon>Ostreida</taxon>
        <taxon>Ostreoidea</taxon>
        <taxon>Ostreidae</taxon>
        <taxon>Magallana</taxon>
    </lineage>
</organism>
<gene>
    <name evidence="2" type="ORF">CGI_10028048</name>
</gene>
<accession>K1QYZ5</accession>
<dbReference type="PANTHER" id="PTHR46406">
    <property type="entry name" value="NITRIC OXIDE-ASSOCIATED PROTEIN 1"/>
    <property type="match status" value="1"/>
</dbReference>
<dbReference type="Gene3D" id="3.40.50.300">
    <property type="entry name" value="P-loop containing nucleotide triphosphate hydrolases"/>
    <property type="match status" value="1"/>
</dbReference>
<protein>
    <submittedName>
        <fullName evidence="2">Uncharacterized protein C4orf14-like protein</fullName>
    </submittedName>
</protein>
<dbReference type="CDD" id="cd01855">
    <property type="entry name" value="YqeH"/>
    <property type="match status" value="1"/>
</dbReference>
<dbReference type="GO" id="GO:0003899">
    <property type="term" value="F:DNA-directed RNA polymerase activity"/>
    <property type="evidence" value="ECO:0007669"/>
    <property type="project" value="InterPro"/>
</dbReference>
<dbReference type="GO" id="GO:0006269">
    <property type="term" value="P:DNA replication, synthesis of primer"/>
    <property type="evidence" value="ECO:0007669"/>
    <property type="project" value="InterPro"/>
</dbReference>
<evidence type="ECO:0000313" key="2">
    <source>
        <dbReference type="EMBL" id="EKC42247.1"/>
    </source>
</evidence>
<dbReference type="SUPFAM" id="SSF56747">
    <property type="entry name" value="Prim-pol domain"/>
    <property type="match status" value="1"/>
</dbReference>
<dbReference type="InterPro" id="IPR052807">
    <property type="entry name" value="Mito_transl_resp_regulator"/>
</dbReference>
<dbReference type="InterPro" id="IPR027417">
    <property type="entry name" value="P-loop_NTPase"/>
</dbReference>
<dbReference type="PANTHER" id="PTHR46406:SF1">
    <property type="entry name" value="NITRIC OXIDE-ASSOCIATED PROTEIN 1"/>
    <property type="match status" value="1"/>
</dbReference>
<dbReference type="InParanoid" id="K1QYZ5"/>
<dbReference type="SUPFAM" id="SSF52540">
    <property type="entry name" value="P-loop containing nucleoside triphosphate hydrolases"/>
    <property type="match status" value="1"/>
</dbReference>
<sequence>MFPEDFGFEHRLWVYSGRRGVHCWVCDETARKLSQNGRTAVAEYLSLVKGGENQNKKISLDTSTLHPFISHSLEIVKARFDEYAVKKQDFLGDEEKQKKVLSLITDENILYNKSKGGKYVLEEIMLQYCYPRLDVNVSKGVNHLLKSPFCVHPKTGRVCVPIDPKKIDEFDPMAVPTISEILEELNSVEKEDANKKTKEFNKTSLKECTQVFERFVKKLEETWKGKGKMIEQSDITEKIKEITKDVDFNVNRKPHTVEKDPSKSINPKPKINHGTPDKSVAISEVPCGGCGALLHCQDHTVPGYIPSEVFKEMTKEELKDSKCQKCHKMQYHKTLIDIRATDDRAHEIMKEIQENRRCMVMLIVDLLDIENSIPDLFRELIPSRKPIFVIGNKVDIIPQDHPDYLDSVHQTLVDACINCGLEQHNVKHVTLISAKTGFGVETLISKLLQDWGMSGDVYMIGTANSGKSTLYNSLLNSDYCNYHVRDIVPQATVSELPGTTMNTLKFPIMNAKTNWLMKMRQDRLRLTKAKEMVKRIKVIEETKKSKKLMASSILTTLREKVEKTDFAEDEDRRTQYSGFDLTAYDYKQNKVLTNDGKEFISEKRATYDEHQFKNSRFLYDTPGLLCDSQIYMDLLPEELKLISPAKKIVPHCILLKQDYTVFVTGLGRLDYVEGNQDVMLVIYISSKLPVHIVPRPEAEEFYRCNIGTEVLGLPLGDESRLAKLPPLKGRNIRIRPEDQTYNTAAADIQLSSLGWVSVVGMSRSAELDITLRVYTPGARGIYIRPAMLKNAHVFHLKRVKNTLKYKRNKPKLLLMKGEQF</sequence>
<name>K1QYZ5_MAGGI</name>
<dbReference type="EMBL" id="JH823233">
    <property type="protein sequence ID" value="EKC42247.1"/>
    <property type="molecule type" value="Genomic_DNA"/>
</dbReference>
<proteinExistence type="inferred from homology"/>
<dbReference type="Gene3D" id="3.90.920.10">
    <property type="entry name" value="DNA primase, PRIM domain"/>
    <property type="match status" value="1"/>
</dbReference>
<dbReference type="AlphaFoldDB" id="K1QYZ5"/>
<comment type="similarity">
    <text evidence="1">Belongs to the eukaryotic-type primase small subunit family.</text>
</comment>